<dbReference type="InterPro" id="IPR022118">
    <property type="entry name" value="Peptidase_C70_AvrRpt2"/>
</dbReference>
<reference evidence="2 3" key="1">
    <citation type="submission" date="2018-05" db="EMBL/GenBank/DDBJ databases">
        <title>Rhodobacteraceae gen. nov., sp. nov. isolated from sea water.</title>
        <authorList>
            <person name="Ren Y."/>
        </authorList>
    </citation>
    <scope>NUCLEOTIDE SEQUENCE [LARGE SCALE GENOMIC DNA]</scope>
    <source>
        <strain evidence="2 3">TG-679</strain>
    </source>
</reference>
<dbReference type="Proteomes" id="UP000245680">
    <property type="component" value="Unassembled WGS sequence"/>
</dbReference>
<dbReference type="AlphaFoldDB" id="A0A2V2LJ86"/>
<name>A0A2V2LJ86_9RHOB</name>
<proteinExistence type="predicted"/>
<evidence type="ECO:0000313" key="2">
    <source>
        <dbReference type="EMBL" id="PWR03266.1"/>
    </source>
</evidence>
<comment type="caution">
    <text evidence="2">The sequence shown here is derived from an EMBL/GenBank/DDBJ whole genome shotgun (WGS) entry which is preliminary data.</text>
</comment>
<accession>A0A2V2LJ86</accession>
<protein>
    <submittedName>
        <fullName evidence="2">Uncharacterized protein</fullName>
    </submittedName>
</protein>
<feature type="region of interest" description="Disordered" evidence="1">
    <location>
        <begin position="1"/>
        <end position="37"/>
    </location>
</feature>
<gene>
    <name evidence="2" type="ORF">DKT77_07310</name>
</gene>
<sequence>MAGDRHSQPADMALPLEPGRNRHRPCSRAGSDAPRTGTYRLNRLLSKPGRDFHYFGSRVGIADLAHAISSHYLRDTPWRHESRSRAARRRALRSAAKSGANMPELIVEHCQQMRSNLCWATCGDMLTAHYGVRQSQIAFANAGVALLGLENANCKATAHDIGRLINRMVPGLRMAWTAENAASMTFAQVRDHIDNRRLIIGFRNAHATLIVGYDQVDGKPALILHDPAHAPGAHGAQGPIFFDTYRQGWVASAWVTSWANAQALDPLGVE</sequence>
<keyword evidence="3" id="KW-1185">Reference proteome</keyword>
<dbReference type="EMBL" id="QGKU01000029">
    <property type="protein sequence ID" value="PWR03266.1"/>
    <property type="molecule type" value="Genomic_DNA"/>
</dbReference>
<evidence type="ECO:0000256" key="1">
    <source>
        <dbReference type="SAM" id="MobiDB-lite"/>
    </source>
</evidence>
<evidence type="ECO:0000313" key="3">
    <source>
        <dbReference type="Proteomes" id="UP000245680"/>
    </source>
</evidence>
<organism evidence="2 3">
    <name type="scientific">Meridianimarinicoccus roseus</name>
    <dbReference type="NCBI Taxonomy" id="2072018"/>
    <lineage>
        <taxon>Bacteria</taxon>
        <taxon>Pseudomonadati</taxon>
        <taxon>Pseudomonadota</taxon>
        <taxon>Alphaproteobacteria</taxon>
        <taxon>Rhodobacterales</taxon>
        <taxon>Paracoccaceae</taxon>
        <taxon>Meridianimarinicoccus</taxon>
    </lineage>
</organism>
<dbReference type="OrthoDB" id="5148996at2"/>
<dbReference type="Pfam" id="PF12385">
    <property type="entry name" value="Peptidase_C70"/>
    <property type="match status" value="1"/>
</dbReference>